<evidence type="ECO:0000313" key="2">
    <source>
        <dbReference type="Proteomes" id="UP001419268"/>
    </source>
</evidence>
<name>A0AAP0EIR7_9MAGN</name>
<dbReference type="Proteomes" id="UP001419268">
    <property type="component" value="Unassembled WGS sequence"/>
</dbReference>
<proteinExistence type="predicted"/>
<protein>
    <submittedName>
        <fullName evidence="1">Uncharacterized protein</fullName>
    </submittedName>
</protein>
<dbReference type="AlphaFoldDB" id="A0AAP0EIR7"/>
<reference evidence="1 2" key="1">
    <citation type="submission" date="2024-01" db="EMBL/GenBank/DDBJ databases">
        <title>Genome assemblies of Stephania.</title>
        <authorList>
            <person name="Yang L."/>
        </authorList>
    </citation>
    <scope>NUCLEOTIDE SEQUENCE [LARGE SCALE GENOMIC DNA]</scope>
    <source>
        <strain evidence="1">JXDWG</strain>
        <tissue evidence="1">Leaf</tissue>
    </source>
</reference>
<comment type="caution">
    <text evidence="1">The sequence shown here is derived from an EMBL/GenBank/DDBJ whole genome shotgun (WGS) entry which is preliminary data.</text>
</comment>
<dbReference type="EMBL" id="JBBNAG010000011">
    <property type="protein sequence ID" value="KAK9094270.1"/>
    <property type="molecule type" value="Genomic_DNA"/>
</dbReference>
<evidence type="ECO:0000313" key="1">
    <source>
        <dbReference type="EMBL" id="KAK9094270.1"/>
    </source>
</evidence>
<gene>
    <name evidence="1" type="ORF">Scep_025739</name>
</gene>
<organism evidence="1 2">
    <name type="scientific">Stephania cephalantha</name>
    <dbReference type="NCBI Taxonomy" id="152367"/>
    <lineage>
        <taxon>Eukaryota</taxon>
        <taxon>Viridiplantae</taxon>
        <taxon>Streptophyta</taxon>
        <taxon>Embryophyta</taxon>
        <taxon>Tracheophyta</taxon>
        <taxon>Spermatophyta</taxon>
        <taxon>Magnoliopsida</taxon>
        <taxon>Ranunculales</taxon>
        <taxon>Menispermaceae</taxon>
        <taxon>Menispermoideae</taxon>
        <taxon>Cissampelideae</taxon>
        <taxon>Stephania</taxon>
    </lineage>
</organism>
<sequence length="54" mass="6555">MHTLSPITRNMTTMGNWNYYDALRSEKRGPKLEATHLEKAKELYTKERRSWWKV</sequence>
<keyword evidence="2" id="KW-1185">Reference proteome</keyword>
<accession>A0AAP0EIR7</accession>